<comment type="caution">
    <text evidence="2">The sequence shown here is derived from an EMBL/GenBank/DDBJ whole genome shotgun (WGS) entry which is preliminary data.</text>
</comment>
<dbReference type="EMBL" id="JBHSSC010000039">
    <property type="protein sequence ID" value="MFC6181607.1"/>
    <property type="molecule type" value="Genomic_DNA"/>
</dbReference>
<accession>A0ABW1S2C8</accession>
<keyword evidence="1" id="KW-0472">Membrane</keyword>
<evidence type="ECO:0000313" key="2">
    <source>
        <dbReference type="EMBL" id="MFC6181607.1"/>
    </source>
</evidence>
<keyword evidence="3" id="KW-1185">Reference proteome</keyword>
<feature type="transmembrane region" description="Helical" evidence="1">
    <location>
        <begin position="82"/>
        <end position="100"/>
    </location>
</feature>
<evidence type="ECO:0000256" key="1">
    <source>
        <dbReference type="SAM" id="Phobius"/>
    </source>
</evidence>
<protein>
    <recommendedName>
        <fullName evidence="4">Integral membrane protein</fullName>
    </recommendedName>
</protein>
<proteinExistence type="predicted"/>
<feature type="transmembrane region" description="Helical" evidence="1">
    <location>
        <begin position="51"/>
        <end position="76"/>
    </location>
</feature>
<organism evidence="2 3">
    <name type="scientific">Lactiplantibacillus daowaiensis</name>
    <dbReference type="NCBI Taxonomy" id="2559918"/>
    <lineage>
        <taxon>Bacteria</taxon>
        <taxon>Bacillati</taxon>
        <taxon>Bacillota</taxon>
        <taxon>Bacilli</taxon>
        <taxon>Lactobacillales</taxon>
        <taxon>Lactobacillaceae</taxon>
        <taxon>Lactiplantibacillus</taxon>
    </lineage>
</organism>
<dbReference type="Proteomes" id="UP001596282">
    <property type="component" value="Unassembled WGS sequence"/>
</dbReference>
<evidence type="ECO:0008006" key="4">
    <source>
        <dbReference type="Google" id="ProtNLM"/>
    </source>
</evidence>
<evidence type="ECO:0000313" key="3">
    <source>
        <dbReference type="Proteomes" id="UP001596282"/>
    </source>
</evidence>
<keyword evidence="1" id="KW-0812">Transmembrane</keyword>
<feature type="transmembrane region" description="Helical" evidence="1">
    <location>
        <begin position="6"/>
        <end position="23"/>
    </location>
</feature>
<sequence>MAIQRLLLALIILVLFLYLFANWQIANRQRKYRNDERWQLIRLRANTLTKAYYEGLVILICLVTVGLLFTAGTVLIRLDRALLIAALLIMLGQIVEYLAIRRLDQQL</sequence>
<dbReference type="RefSeq" id="WP_137628633.1">
    <property type="nucleotide sequence ID" value="NZ_BJDJ01000011.1"/>
</dbReference>
<reference evidence="3" key="1">
    <citation type="journal article" date="2019" name="Int. J. Syst. Evol. Microbiol.">
        <title>The Global Catalogue of Microorganisms (GCM) 10K type strain sequencing project: providing services to taxonomists for standard genome sequencing and annotation.</title>
        <authorList>
            <consortium name="The Broad Institute Genomics Platform"/>
            <consortium name="The Broad Institute Genome Sequencing Center for Infectious Disease"/>
            <person name="Wu L."/>
            <person name="Ma J."/>
        </authorList>
    </citation>
    <scope>NUCLEOTIDE SEQUENCE [LARGE SCALE GENOMIC DNA]</scope>
    <source>
        <strain evidence="3">CCM 8933</strain>
    </source>
</reference>
<keyword evidence="1" id="KW-1133">Transmembrane helix</keyword>
<name>A0ABW1S2C8_9LACO</name>
<gene>
    <name evidence="2" type="ORF">ACFP5Y_10270</name>
</gene>